<keyword evidence="1" id="KW-1133">Transmembrane helix</keyword>
<feature type="transmembrane region" description="Helical" evidence="1">
    <location>
        <begin position="88"/>
        <end position="111"/>
    </location>
</feature>
<evidence type="ECO:0000313" key="2">
    <source>
        <dbReference type="EMBL" id="APZ90949.1"/>
    </source>
</evidence>
<feature type="transmembrane region" description="Helical" evidence="1">
    <location>
        <begin position="23"/>
        <end position="42"/>
    </location>
</feature>
<sequence>MPDATDKTAAPVTPHRVVASRRYVVTSAALAFFVWGGWAWFVNSQPPAAGGQSAVVSGLVQGIGSCMITLLMVRSVTWLFRRLINHPLRLVLPAAMTTTVTGSSLAVAHLVAGTANVPMTIAPGLVVAFCFNVFTANKLRQCAVQS</sequence>
<dbReference type="EMBL" id="CP017641">
    <property type="protein sequence ID" value="APZ90949.1"/>
    <property type="molecule type" value="Genomic_DNA"/>
</dbReference>
<dbReference type="KEGG" id="fmr:Fuma_00533"/>
<dbReference type="OrthoDB" id="6689279at2"/>
<keyword evidence="1" id="KW-0812">Transmembrane</keyword>
<organism evidence="2 3">
    <name type="scientific">Fuerstiella marisgermanici</name>
    <dbReference type="NCBI Taxonomy" id="1891926"/>
    <lineage>
        <taxon>Bacteria</taxon>
        <taxon>Pseudomonadati</taxon>
        <taxon>Planctomycetota</taxon>
        <taxon>Planctomycetia</taxon>
        <taxon>Planctomycetales</taxon>
        <taxon>Planctomycetaceae</taxon>
        <taxon>Fuerstiella</taxon>
    </lineage>
</organism>
<accession>A0A1P8WA59</accession>
<feature type="transmembrane region" description="Helical" evidence="1">
    <location>
        <begin position="54"/>
        <end position="76"/>
    </location>
</feature>
<feature type="transmembrane region" description="Helical" evidence="1">
    <location>
        <begin position="117"/>
        <end position="136"/>
    </location>
</feature>
<gene>
    <name evidence="2" type="ORF">Fuma_00533</name>
</gene>
<name>A0A1P8WA59_9PLAN</name>
<protein>
    <recommendedName>
        <fullName evidence="4">Transmembrane protein</fullName>
    </recommendedName>
</protein>
<keyword evidence="1" id="KW-0472">Membrane</keyword>
<dbReference type="RefSeq" id="WP_077022773.1">
    <property type="nucleotide sequence ID" value="NZ_CP017641.1"/>
</dbReference>
<dbReference type="Proteomes" id="UP000187735">
    <property type="component" value="Chromosome"/>
</dbReference>
<proteinExistence type="predicted"/>
<evidence type="ECO:0000313" key="3">
    <source>
        <dbReference type="Proteomes" id="UP000187735"/>
    </source>
</evidence>
<evidence type="ECO:0008006" key="4">
    <source>
        <dbReference type="Google" id="ProtNLM"/>
    </source>
</evidence>
<keyword evidence="3" id="KW-1185">Reference proteome</keyword>
<reference evidence="2 3" key="1">
    <citation type="journal article" date="2016" name="Front. Microbiol.">
        <title>Fuerstia marisgermanicae gen. nov., sp. nov., an Unusual Member of the Phylum Planctomycetes from the German Wadden Sea.</title>
        <authorList>
            <person name="Kohn T."/>
            <person name="Heuer A."/>
            <person name="Jogler M."/>
            <person name="Vollmers J."/>
            <person name="Boedeker C."/>
            <person name="Bunk B."/>
            <person name="Rast P."/>
            <person name="Borchert D."/>
            <person name="Glockner I."/>
            <person name="Freese H.M."/>
            <person name="Klenk H.P."/>
            <person name="Overmann J."/>
            <person name="Kaster A.K."/>
            <person name="Rohde M."/>
            <person name="Wiegand S."/>
            <person name="Jogler C."/>
        </authorList>
    </citation>
    <scope>NUCLEOTIDE SEQUENCE [LARGE SCALE GENOMIC DNA]</scope>
    <source>
        <strain evidence="2 3">NH11</strain>
    </source>
</reference>
<evidence type="ECO:0000256" key="1">
    <source>
        <dbReference type="SAM" id="Phobius"/>
    </source>
</evidence>
<dbReference type="AlphaFoldDB" id="A0A1P8WA59"/>